<keyword evidence="2" id="KW-0472">Membrane</keyword>
<feature type="transmembrane region" description="Helical" evidence="2">
    <location>
        <begin position="63"/>
        <end position="94"/>
    </location>
</feature>
<evidence type="ECO:0000256" key="2">
    <source>
        <dbReference type="SAM" id="Phobius"/>
    </source>
</evidence>
<gene>
    <name evidence="3" type="ORF">UFOPK4061_00212</name>
</gene>
<protein>
    <submittedName>
        <fullName evidence="3">Unannotated protein</fullName>
    </submittedName>
</protein>
<keyword evidence="2" id="KW-0812">Transmembrane</keyword>
<reference evidence="3" key="1">
    <citation type="submission" date="2020-05" db="EMBL/GenBank/DDBJ databases">
        <authorList>
            <person name="Chiriac C."/>
            <person name="Salcher M."/>
            <person name="Ghai R."/>
            <person name="Kavagutti S V."/>
        </authorList>
    </citation>
    <scope>NUCLEOTIDE SEQUENCE</scope>
</reference>
<feature type="transmembrane region" description="Helical" evidence="2">
    <location>
        <begin position="106"/>
        <end position="125"/>
    </location>
</feature>
<evidence type="ECO:0000256" key="1">
    <source>
        <dbReference type="SAM" id="MobiDB-lite"/>
    </source>
</evidence>
<accession>A0A6J7PBR7</accession>
<sequence length="136" mass="13695">MSDTSPNPTPQPPPGAPSVPAGLVPTPPPMPAPSAYPAMPAPGIPASALAGSSTRGMYTAAAILNWVTLAIVIVGSGGFGIIAAAWFIPMTILIHKAAKGPYKHTALGVCTLLFCNLISGILMLVDDSNRAAKPVA</sequence>
<evidence type="ECO:0000313" key="3">
    <source>
        <dbReference type="EMBL" id="CAB4999354.1"/>
    </source>
</evidence>
<feature type="compositionally biased region" description="Pro residues" evidence="1">
    <location>
        <begin position="7"/>
        <end position="17"/>
    </location>
</feature>
<dbReference type="EMBL" id="CAFBPD010000024">
    <property type="protein sequence ID" value="CAB4999354.1"/>
    <property type="molecule type" value="Genomic_DNA"/>
</dbReference>
<proteinExistence type="predicted"/>
<organism evidence="3">
    <name type="scientific">freshwater metagenome</name>
    <dbReference type="NCBI Taxonomy" id="449393"/>
    <lineage>
        <taxon>unclassified sequences</taxon>
        <taxon>metagenomes</taxon>
        <taxon>ecological metagenomes</taxon>
    </lineage>
</organism>
<feature type="region of interest" description="Disordered" evidence="1">
    <location>
        <begin position="1"/>
        <end position="28"/>
    </location>
</feature>
<dbReference type="AlphaFoldDB" id="A0A6J7PBR7"/>
<name>A0A6J7PBR7_9ZZZZ</name>
<keyword evidence="2" id="KW-1133">Transmembrane helix</keyword>